<sequence length="216" mass="22441">MAQNLSGYHRALDLFEGLVAGVPRDGWDAPSPCARWTARDVAGHVTGGQHLVRALACGEPVPDVTADPARFVPGDVRAAWDAAREECAAALTPEALRRPVPVGALGELPLGDYLGGYVLEPLAHAWDLAVATGQPSRLDPGLVHHAFATAHLIAAPLRAAGHLAPALPVPRGADEQTRLLAFLGRASDGHADGRGSDGHPAGRASDGHADARTYRA</sequence>
<dbReference type="AlphaFoldDB" id="A0A7K1LDB2"/>
<dbReference type="InterPro" id="IPR017520">
    <property type="entry name" value="CHP03086"/>
</dbReference>
<evidence type="ECO:0000259" key="2">
    <source>
        <dbReference type="Pfam" id="PF11716"/>
    </source>
</evidence>
<dbReference type="RefSeq" id="WP_156221754.1">
    <property type="nucleotide sequence ID" value="NZ_WOFH01000019.1"/>
</dbReference>
<accession>A0A7K1LDB2</accession>
<feature type="region of interest" description="Disordered" evidence="1">
    <location>
        <begin position="189"/>
        <end position="216"/>
    </location>
</feature>
<keyword evidence="4" id="KW-1185">Reference proteome</keyword>
<dbReference type="GO" id="GO:0046872">
    <property type="term" value="F:metal ion binding"/>
    <property type="evidence" value="ECO:0007669"/>
    <property type="project" value="InterPro"/>
</dbReference>
<dbReference type="NCBIfam" id="TIGR03083">
    <property type="entry name" value="maleylpyruvate isomerase family mycothiol-dependent enzyme"/>
    <property type="match status" value="1"/>
</dbReference>
<dbReference type="InterPro" id="IPR024344">
    <property type="entry name" value="MDMPI_metal-binding"/>
</dbReference>
<feature type="domain" description="Mycothiol-dependent maleylpyruvate isomerase metal-binding" evidence="2">
    <location>
        <begin position="10"/>
        <end position="129"/>
    </location>
</feature>
<proteinExistence type="predicted"/>
<reference evidence="3 4" key="1">
    <citation type="submission" date="2019-11" db="EMBL/GenBank/DDBJ databases">
        <authorList>
            <person name="Cao P."/>
        </authorList>
    </citation>
    <scope>NUCLEOTIDE SEQUENCE [LARGE SCALE GENOMIC DNA]</scope>
    <source>
        <strain evidence="3 4">NEAU-AAG5</strain>
    </source>
</reference>
<feature type="compositionally biased region" description="Basic and acidic residues" evidence="1">
    <location>
        <begin position="205"/>
        <end position="216"/>
    </location>
</feature>
<dbReference type="Proteomes" id="UP000432015">
    <property type="component" value="Unassembled WGS sequence"/>
</dbReference>
<dbReference type="EMBL" id="WOFH01000019">
    <property type="protein sequence ID" value="MUN42246.1"/>
    <property type="molecule type" value="Genomic_DNA"/>
</dbReference>
<protein>
    <submittedName>
        <fullName evidence="3">TIGR03086 family protein</fullName>
    </submittedName>
</protein>
<dbReference type="SUPFAM" id="SSF109854">
    <property type="entry name" value="DinB/YfiT-like putative metalloenzymes"/>
    <property type="match status" value="1"/>
</dbReference>
<dbReference type="InterPro" id="IPR034660">
    <property type="entry name" value="DinB/YfiT-like"/>
</dbReference>
<name>A0A7K1LDB2_9ACTN</name>
<comment type="caution">
    <text evidence="3">The sequence shown here is derived from an EMBL/GenBank/DDBJ whole genome shotgun (WGS) entry which is preliminary data.</text>
</comment>
<gene>
    <name evidence="3" type="ORF">GNZ18_37520</name>
</gene>
<dbReference type="Gene3D" id="1.20.120.450">
    <property type="entry name" value="dinb family like domain"/>
    <property type="match status" value="1"/>
</dbReference>
<dbReference type="Pfam" id="PF11716">
    <property type="entry name" value="MDMPI_N"/>
    <property type="match status" value="1"/>
</dbReference>
<evidence type="ECO:0000313" key="4">
    <source>
        <dbReference type="Proteomes" id="UP000432015"/>
    </source>
</evidence>
<dbReference type="NCBIfam" id="TIGR03086">
    <property type="entry name" value="TIGR03086 family metal-binding protein"/>
    <property type="match status" value="1"/>
</dbReference>
<evidence type="ECO:0000313" key="3">
    <source>
        <dbReference type="EMBL" id="MUN42246.1"/>
    </source>
</evidence>
<evidence type="ECO:0000256" key="1">
    <source>
        <dbReference type="SAM" id="MobiDB-lite"/>
    </source>
</evidence>
<dbReference type="InterPro" id="IPR017517">
    <property type="entry name" value="Maleyloyr_isom"/>
</dbReference>
<organism evidence="3 4">
    <name type="scientific">Actinomadura litoris</name>
    <dbReference type="NCBI Taxonomy" id="2678616"/>
    <lineage>
        <taxon>Bacteria</taxon>
        <taxon>Bacillati</taxon>
        <taxon>Actinomycetota</taxon>
        <taxon>Actinomycetes</taxon>
        <taxon>Streptosporangiales</taxon>
        <taxon>Thermomonosporaceae</taxon>
        <taxon>Actinomadura</taxon>
    </lineage>
</organism>